<evidence type="ECO:0000256" key="1">
    <source>
        <dbReference type="ARBA" id="ARBA00004123"/>
    </source>
</evidence>
<dbReference type="GO" id="GO:0005634">
    <property type="term" value="C:nucleus"/>
    <property type="evidence" value="ECO:0007669"/>
    <property type="project" value="UniProtKB-SubCell"/>
</dbReference>
<keyword evidence="3 9" id="KW-0489">Methyltransferase</keyword>
<feature type="compositionally biased region" description="Basic and acidic residues" evidence="10">
    <location>
        <begin position="19"/>
        <end position="31"/>
    </location>
</feature>
<feature type="compositionally biased region" description="Basic and acidic residues" evidence="10">
    <location>
        <begin position="418"/>
        <end position="433"/>
    </location>
</feature>
<evidence type="ECO:0000259" key="11">
    <source>
        <dbReference type="PROSITE" id="PS51686"/>
    </source>
</evidence>
<dbReference type="InterPro" id="IPR023270">
    <property type="entry name" value="RCMT_NCL1"/>
</dbReference>
<organism evidence="12 13">
    <name type="scientific">Schizopora paradoxa</name>
    <dbReference type="NCBI Taxonomy" id="27342"/>
    <lineage>
        <taxon>Eukaryota</taxon>
        <taxon>Fungi</taxon>
        <taxon>Dikarya</taxon>
        <taxon>Basidiomycota</taxon>
        <taxon>Agaricomycotina</taxon>
        <taxon>Agaricomycetes</taxon>
        <taxon>Hymenochaetales</taxon>
        <taxon>Schizoporaceae</taxon>
        <taxon>Schizopora</taxon>
    </lineage>
</organism>
<proteinExistence type="inferred from homology"/>
<evidence type="ECO:0000256" key="2">
    <source>
        <dbReference type="ARBA" id="ARBA00022555"/>
    </source>
</evidence>
<dbReference type="PRINTS" id="PR02011">
    <property type="entry name" value="RCMTNCL1"/>
</dbReference>
<evidence type="ECO:0000256" key="3">
    <source>
        <dbReference type="ARBA" id="ARBA00022603"/>
    </source>
</evidence>
<dbReference type="InterPro" id="IPR049560">
    <property type="entry name" value="MeTrfase_RsmB-F_NOP2_cat"/>
</dbReference>
<feature type="compositionally biased region" description="Basic and acidic residues" evidence="10">
    <location>
        <begin position="541"/>
        <end position="563"/>
    </location>
</feature>
<evidence type="ECO:0000313" key="12">
    <source>
        <dbReference type="EMBL" id="KLO09985.1"/>
    </source>
</evidence>
<dbReference type="OrthoDB" id="6093671at2759"/>
<dbReference type="FunCoup" id="A0A0H2RDR5">
    <property type="interactions" value="972"/>
</dbReference>
<name>A0A0H2RDR5_9AGAM</name>
<dbReference type="Pfam" id="PF01189">
    <property type="entry name" value="Methyltr_RsmB-F"/>
    <property type="match status" value="1"/>
</dbReference>
<dbReference type="GO" id="GO:0030488">
    <property type="term" value="P:tRNA methylation"/>
    <property type="evidence" value="ECO:0007669"/>
    <property type="project" value="TreeGrafter"/>
</dbReference>
<dbReference type="GO" id="GO:0000049">
    <property type="term" value="F:tRNA binding"/>
    <property type="evidence" value="ECO:0007669"/>
    <property type="project" value="UniProtKB-KW"/>
</dbReference>
<evidence type="ECO:0000256" key="9">
    <source>
        <dbReference type="PROSITE-ProRule" id="PRU01023"/>
    </source>
</evidence>
<protein>
    <submittedName>
        <fullName evidence="12">Cytosine-5--methyltransferase</fullName>
    </submittedName>
</protein>
<dbReference type="Pfam" id="PF25376">
    <property type="entry name" value="Pre-PUA_NSUN2"/>
    <property type="match status" value="1"/>
</dbReference>
<feature type="compositionally biased region" description="Basic and acidic residues" evidence="10">
    <location>
        <begin position="772"/>
        <end position="789"/>
    </location>
</feature>
<feature type="region of interest" description="Disordered" evidence="10">
    <location>
        <begin position="418"/>
        <end position="444"/>
    </location>
</feature>
<evidence type="ECO:0000313" key="13">
    <source>
        <dbReference type="Proteomes" id="UP000053477"/>
    </source>
</evidence>
<dbReference type="InterPro" id="IPR023267">
    <property type="entry name" value="RCMT"/>
</dbReference>
<keyword evidence="5 9" id="KW-0949">S-adenosyl-L-methionine</keyword>
<dbReference type="GO" id="GO:0016428">
    <property type="term" value="F:tRNA (cytidine-5-)-methyltransferase activity"/>
    <property type="evidence" value="ECO:0007669"/>
    <property type="project" value="InterPro"/>
</dbReference>
<dbReference type="PROSITE" id="PS51686">
    <property type="entry name" value="SAM_MT_RSMB_NOP"/>
    <property type="match status" value="1"/>
</dbReference>
<keyword evidence="4 9" id="KW-0808">Transferase</keyword>
<evidence type="ECO:0000256" key="7">
    <source>
        <dbReference type="ARBA" id="ARBA00022884"/>
    </source>
</evidence>
<dbReference type="InterPro" id="IPR001678">
    <property type="entry name" value="MeTrfase_RsmB-F_NOP2_dom"/>
</dbReference>
<accession>A0A0H2RDR5</accession>
<dbReference type="InterPro" id="IPR029063">
    <property type="entry name" value="SAM-dependent_MTases_sf"/>
</dbReference>
<dbReference type="InterPro" id="IPR057285">
    <property type="entry name" value="Pre-PUA_NSUN2"/>
</dbReference>
<feature type="region of interest" description="Disordered" evidence="10">
    <location>
        <begin position="1"/>
        <end position="31"/>
    </location>
</feature>
<feature type="region of interest" description="Disordered" evidence="10">
    <location>
        <begin position="771"/>
        <end position="812"/>
    </location>
</feature>
<comment type="similarity">
    <text evidence="9">Belongs to the class I-like SAM-binding methyltransferase superfamily. RsmB/NOP family.</text>
</comment>
<dbReference type="PANTHER" id="PTHR22808">
    <property type="entry name" value="NCL1 YEAST -RELATED NOL1/NOP2/FMU SUN DOMAIN-CONTAINING"/>
    <property type="match status" value="1"/>
</dbReference>
<dbReference type="Pfam" id="PF25378">
    <property type="entry name" value="PUA_NSUN2"/>
    <property type="match status" value="1"/>
</dbReference>
<feature type="binding site" evidence="9">
    <location>
        <position position="275"/>
    </location>
    <ligand>
        <name>S-adenosyl-L-methionine</name>
        <dbReference type="ChEBI" id="CHEBI:59789"/>
    </ligand>
</feature>
<gene>
    <name evidence="12" type="ORF">SCHPADRAFT_878693</name>
</gene>
<dbReference type="SUPFAM" id="SSF53335">
    <property type="entry name" value="S-adenosyl-L-methionine-dependent methyltransferases"/>
    <property type="match status" value="1"/>
</dbReference>
<dbReference type="AlphaFoldDB" id="A0A0H2RDR5"/>
<dbReference type="Gene3D" id="3.40.50.150">
    <property type="entry name" value="Vaccinia Virus protein VP39"/>
    <property type="match status" value="1"/>
</dbReference>
<evidence type="ECO:0000256" key="4">
    <source>
        <dbReference type="ARBA" id="ARBA00022679"/>
    </source>
</evidence>
<dbReference type="PRINTS" id="PR02008">
    <property type="entry name" value="RCMTFAMILY"/>
</dbReference>
<dbReference type="EMBL" id="KQ086039">
    <property type="protein sequence ID" value="KLO09985.1"/>
    <property type="molecule type" value="Genomic_DNA"/>
</dbReference>
<keyword evidence="7 9" id="KW-0694">RNA-binding</keyword>
<evidence type="ECO:0000256" key="8">
    <source>
        <dbReference type="ARBA" id="ARBA00023242"/>
    </source>
</evidence>
<feature type="compositionally biased region" description="Polar residues" evidence="10">
    <location>
        <begin position="486"/>
        <end position="496"/>
    </location>
</feature>
<evidence type="ECO:0000256" key="6">
    <source>
        <dbReference type="ARBA" id="ARBA00022694"/>
    </source>
</evidence>
<feature type="active site" description="Nucleophile" evidence="9">
    <location>
        <position position="352"/>
    </location>
</feature>
<comment type="subcellular location">
    <subcellularLocation>
        <location evidence="1">Nucleus</location>
    </subcellularLocation>
</comment>
<sequence>MTRRRKNASNNKGGRKKKDRDQDNWDGHDSRAIETENANFEKYYKAQGIVPEAEWDAFMQALRRPLPSTFRIAGHRDTREDIKKSIVETYVPQLQSASFEGEPLPVPKSIPWYPGGLAWKIDVEKKSLRKSPEYKKFHSFLVYETDVGNISRQEAVSMIPPLFLDVQPHHYVIDMCAAPGSKTSQILEAMHLPSKSSSENEDKNPSGLLIANDSDYRRAQLLVHTTARLPTPGIMVTNLDVSNFPIIKIPSSSPSAARDTEPTMHQLRFHRILSDVPCSGDGTLRKNIRIWKTWSPMDGNGLHSLQLRILQRAMRMLVLDFEEQLSTASSETTKTAGITVNKEKGRIVYSTCSFNPVENEAVVAAALNTVPGFEVVDVSAHFPELERRPGLTSWQPAIDRDVDISCKTYQEYDAKFEESVTKDSNDTSKADRPKRNKYSDTLWPPANSKELGLEKCMRIYPHLQDSGGFFITVLQRKTRRAEGTDTVVSDSGNVAESQKRPVPDEDDEDDESLVASKKVKLSEEDANGDGMQVDEPVAPEEEQKTKKSSGKKAEKQKTGHFKENPFTFIPPDDPGVLGCIKRLRLSPDFPSGNIFVRNPVGEPTRSLYLVNDTVKMVMQSTDYTRIRLVSAGVKMFGRSEFAKQAAASDPSQASDELQFRVLSEGMLTVLNYADKSTFIQGDVDALRTLLKSYFPLLSSFSDSFRAHIESRAIGSHIGCFKAGDYEGTRLNHDLIYPLWKSEQSICLMIDKTAKKALSLRLFGEDITAASSKDGEQAAGKKIEPSKDVDEVLVPADDVEEQENADDSDAEDS</sequence>
<dbReference type="InterPro" id="IPR057286">
    <property type="entry name" value="PUA_NSUN2"/>
</dbReference>
<feature type="binding site" evidence="9">
    <location>
        <position position="213"/>
    </location>
    <ligand>
        <name>S-adenosyl-L-methionine</name>
        <dbReference type="ChEBI" id="CHEBI:59789"/>
    </ligand>
</feature>
<feature type="compositionally biased region" description="Acidic residues" evidence="10">
    <location>
        <begin position="796"/>
        <end position="812"/>
    </location>
</feature>
<dbReference type="PANTHER" id="PTHR22808:SF1">
    <property type="entry name" value="RNA CYTOSINE-C(5)-METHYLTRANSFERASE NSUN2-RELATED"/>
    <property type="match status" value="1"/>
</dbReference>
<keyword evidence="2" id="KW-0820">tRNA-binding</keyword>
<feature type="region of interest" description="Disordered" evidence="10">
    <location>
        <begin position="480"/>
        <end position="568"/>
    </location>
</feature>
<keyword evidence="13" id="KW-1185">Reference proteome</keyword>
<feature type="compositionally biased region" description="Basic residues" evidence="10">
    <location>
        <begin position="1"/>
        <end position="18"/>
    </location>
</feature>
<keyword evidence="8" id="KW-0539">Nucleus</keyword>
<dbReference type="Proteomes" id="UP000053477">
    <property type="component" value="Unassembled WGS sequence"/>
</dbReference>
<feature type="domain" description="SAM-dependent MTase RsmB/NOP-type" evidence="11">
    <location>
        <begin position="58"/>
        <end position="477"/>
    </location>
</feature>
<feature type="binding site" evidence="9">
    <location>
        <position position="240"/>
    </location>
    <ligand>
        <name>S-adenosyl-L-methionine</name>
        <dbReference type="ChEBI" id="CHEBI:59789"/>
    </ligand>
</feature>
<dbReference type="STRING" id="27342.A0A0H2RDR5"/>
<reference evidence="12 13" key="1">
    <citation type="submission" date="2015-04" db="EMBL/GenBank/DDBJ databases">
        <title>Complete genome sequence of Schizopora paradoxa KUC8140, a cosmopolitan wood degrader in East Asia.</title>
        <authorList>
            <consortium name="DOE Joint Genome Institute"/>
            <person name="Min B."/>
            <person name="Park H."/>
            <person name="Jang Y."/>
            <person name="Kim J.-J."/>
            <person name="Kim K.H."/>
            <person name="Pangilinan J."/>
            <person name="Lipzen A."/>
            <person name="Riley R."/>
            <person name="Grigoriev I.V."/>
            <person name="Spatafora J.W."/>
            <person name="Choi I.-G."/>
        </authorList>
    </citation>
    <scope>NUCLEOTIDE SEQUENCE [LARGE SCALE GENOMIC DNA]</scope>
    <source>
        <strain evidence="12 13">KUC8140</strain>
    </source>
</reference>
<dbReference type="GO" id="GO:0005737">
    <property type="term" value="C:cytoplasm"/>
    <property type="evidence" value="ECO:0007669"/>
    <property type="project" value="TreeGrafter"/>
</dbReference>
<evidence type="ECO:0000256" key="5">
    <source>
        <dbReference type="ARBA" id="ARBA00022691"/>
    </source>
</evidence>
<feature type="binding site" evidence="9">
    <location>
        <begin position="176"/>
        <end position="182"/>
    </location>
    <ligand>
        <name>S-adenosyl-L-methionine</name>
        <dbReference type="ChEBI" id="CHEBI:59789"/>
    </ligand>
</feature>
<keyword evidence="6" id="KW-0819">tRNA processing</keyword>
<evidence type="ECO:0000256" key="10">
    <source>
        <dbReference type="SAM" id="MobiDB-lite"/>
    </source>
</evidence>
<dbReference type="InParanoid" id="A0A0H2RDR5"/>